<keyword evidence="2" id="KW-0804">Transcription</keyword>
<name>A0A371F8I9_MUCPR</name>
<dbReference type="PRINTS" id="PR00685">
    <property type="entry name" value="TIFACTORIIB"/>
</dbReference>
<dbReference type="EMBL" id="QJKJ01010125">
    <property type="protein sequence ID" value="RDX74604.1"/>
    <property type="molecule type" value="Genomic_DNA"/>
</dbReference>
<dbReference type="PANTHER" id="PTHR11618:SF78">
    <property type="entry name" value="TRANSCRIPTION INITIATION FACTOR IIB-2"/>
    <property type="match status" value="1"/>
</dbReference>
<dbReference type="Pfam" id="PF08271">
    <property type="entry name" value="Zn_Ribbon_TF"/>
    <property type="match status" value="1"/>
</dbReference>
<comment type="caution">
    <text evidence="5">The sequence shown here is derived from an EMBL/GenBank/DDBJ whole genome shotgun (WGS) entry which is preliminary data.</text>
</comment>
<dbReference type="InterPro" id="IPR013137">
    <property type="entry name" value="Znf_TFIIB"/>
</dbReference>
<reference evidence="5" key="1">
    <citation type="submission" date="2018-05" db="EMBL/GenBank/DDBJ databases">
        <title>Draft genome of Mucuna pruriens seed.</title>
        <authorList>
            <person name="Nnadi N.E."/>
            <person name="Vos R."/>
            <person name="Hasami M.H."/>
            <person name="Devisetty U.K."/>
            <person name="Aguiy J.C."/>
        </authorList>
    </citation>
    <scope>NUCLEOTIDE SEQUENCE [LARGE SCALE GENOMIC DNA]</scope>
    <source>
        <strain evidence="5">JCA_2017</strain>
    </source>
</reference>
<dbReference type="AlphaFoldDB" id="A0A371F8I9"/>
<dbReference type="PANTHER" id="PTHR11618">
    <property type="entry name" value="TRANSCRIPTION INITIATION FACTOR IIB-RELATED"/>
    <property type="match status" value="1"/>
</dbReference>
<dbReference type="Proteomes" id="UP000257109">
    <property type="component" value="Unassembled WGS sequence"/>
</dbReference>
<keyword evidence="3" id="KW-0862">Zinc</keyword>
<evidence type="ECO:0000259" key="4">
    <source>
        <dbReference type="PROSITE" id="PS51134"/>
    </source>
</evidence>
<evidence type="ECO:0000256" key="1">
    <source>
        <dbReference type="ARBA" id="ARBA00023015"/>
    </source>
</evidence>
<dbReference type="SUPFAM" id="SSF57783">
    <property type="entry name" value="Zinc beta-ribbon"/>
    <property type="match status" value="1"/>
</dbReference>
<keyword evidence="3" id="KW-0479">Metal-binding</keyword>
<evidence type="ECO:0000256" key="3">
    <source>
        <dbReference type="PROSITE-ProRule" id="PRU00469"/>
    </source>
</evidence>
<dbReference type="GO" id="GO:0097550">
    <property type="term" value="C:transcription preinitiation complex"/>
    <property type="evidence" value="ECO:0007669"/>
    <property type="project" value="TreeGrafter"/>
</dbReference>
<organism evidence="5 6">
    <name type="scientific">Mucuna pruriens</name>
    <name type="common">Velvet bean</name>
    <name type="synonym">Dolichos pruriens</name>
    <dbReference type="NCBI Taxonomy" id="157652"/>
    <lineage>
        <taxon>Eukaryota</taxon>
        <taxon>Viridiplantae</taxon>
        <taxon>Streptophyta</taxon>
        <taxon>Embryophyta</taxon>
        <taxon>Tracheophyta</taxon>
        <taxon>Spermatophyta</taxon>
        <taxon>Magnoliopsida</taxon>
        <taxon>eudicotyledons</taxon>
        <taxon>Gunneridae</taxon>
        <taxon>Pentapetalae</taxon>
        <taxon>rosids</taxon>
        <taxon>fabids</taxon>
        <taxon>Fabales</taxon>
        <taxon>Fabaceae</taxon>
        <taxon>Papilionoideae</taxon>
        <taxon>50 kb inversion clade</taxon>
        <taxon>NPAAA clade</taxon>
        <taxon>indigoferoid/millettioid clade</taxon>
        <taxon>Phaseoleae</taxon>
        <taxon>Mucuna</taxon>
    </lineage>
</organism>
<dbReference type="GO" id="GO:0003743">
    <property type="term" value="F:translation initiation factor activity"/>
    <property type="evidence" value="ECO:0007669"/>
    <property type="project" value="UniProtKB-KW"/>
</dbReference>
<proteinExistence type="predicted"/>
<dbReference type="Pfam" id="PF00382">
    <property type="entry name" value="TFIIB"/>
    <property type="match status" value="2"/>
</dbReference>
<evidence type="ECO:0000313" key="6">
    <source>
        <dbReference type="Proteomes" id="UP000257109"/>
    </source>
</evidence>
<dbReference type="PROSITE" id="PS51134">
    <property type="entry name" value="ZF_TFIIB"/>
    <property type="match status" value="1"/>
</dbReference>
<keyword evidence="6" id="KW-1185">Reference proteome</keyword>
<feature type="domain" description="TFIIB-type" evidence="4">
    <location>
        <begin position="3"/>
        <end position="35"/>
    </location>
</feature>
<sequence length="336" mass="38686">MIDGEYCSDCKTYTSSVYDHNAGDIICLECGLVLESRSIYEAPEWRLYCNKHENDGDDEEEHHKDRVNDPFNPLLLTSGAHLGTCIANSPSSYENNNMVPCVNQWDIMNDKRYRSFILTLNTMEQMANNLGLVWTIKNHAKELYKKAEDGRIFRKWRNSKASIVACLYLACREEGFPRTLKEFYTVADGVKLKEIHKAIRVFQKHLEVSRIYDNITHAEDLARRFCSHLGLDNHVINAVKEVVQKSKELDIRGNSTSLLAGIIYMVAQLSENKIHFRGAIEVAEACRVGEKTLKRVYKDLYPHALVLIPNWYAHAEDIKRLYIHGSSTYNNCYINN</sequence>
<dbReference type="Gene3D" id="1.10.472.170">
    <property type="match status" value="1"/>
</dbReference>
<dbReference type="GO" id="GO:0017025">
    <property type="term" value="F:TBP-class protein binding"/>
    <property type="evidence" value="ECO:0007669"/>
    <property type="project" value="InterPro"/>
</dbReference>
<dbReference type="GO" id="GO:0070897">
    <property type="term" value="P:transcription preinitiation complex assembly"/>
    <property type="evidence" value="ECO:0007669"/>
    <property type="project" value="InterPro"/>
</dbReference>
<accession>A0A371F8I9</accession>
<dbReference type="GO" id="GO:0008270">
    <property type="term" value="F:zinc ion binding"/>
    <property type="evidence" value="ECO:0007669"/>
    <property type="project" value="UniProtKB-KW"/>
</dbReference>
<dbReference type="OrthoDB" id="25790at2759"/>
<evidence type="ECO:0000256" key="2">
    <source>
        <dbReference type="ARBA" id="ARBA00023163"/>
    </source>
</evidence>
<dbReference type="Gene3D" id="1.10.472.10">
    <property type="entry name" value="Cyclin-like"/>
    <property type="match status" value="1"/>
</dbReference>
<feature type="non-terminal residue" evidence="5">
    <location>
        <position position="1"/>
    </location>
</feature>
<dbReference type="InterPro" id="IPR000812">
    <property type="entry name" value="TFIIB"/>
</dbReference>
<dbReference type="InterPro" id="IPR013150">
    <property type="entry name" value="TFIIB_cyclin"/>
</dbReference>
<gene>
    <name evidence="5" type="primary">TFIIB</name>
    <name evidence="5" type="ORF">CR513_45632</name>
</gene>
<dbReference type="SUPFAM" id="SSF47954">
    <property type="entry name" value="Cyclin-like"/>
    <property type="match status" value="2"/>
</dbReference>
<keyword evidence="3" id="KW-0863">Zinc-finger</keyword>
<keyword evidence="1" id="KW-0805">Transcription regulation</keyword>
<dbReference type="GO" id="GO:0005634">
    <property type="term" value="C:nucleus"/>
    <property type="evidence" value="ECO:0007669"/>
    <property type="project" value="TreeGrafter"/>
</dbReference>
<dbReference type="STRING" id="157652.A0A371F8I9"/>
<dbReference type="InterPro" id="IPR036915">
    <property type="entry name" value="Cyclin-like_sf"/>
</dbReference>
<protein>
    <submittedName>
        <fullName evidence="5">Transcription initiation factor IIB</fullName>
    </submittedName>
</protein>
<evidence type="ECO:0000313" key="5">
    <source>
        <dbReference type="EMBL" id="RDX74604.1"/>
    </source>
</evidence>